<evidence type="ECO:0000313" key="3">
    <source>
        <dbReference type="Proteomes" id="UP001280121"/>
    </source>
</evidence>
<keyword evidence="3" id="KW-1185">Reference proteome</keyword>
<feature type="region of interest" description="Disordered" evidence="1">
    <location>
        <begin position="1"/>
        <end position="28"/>
    </location>
</feature>
<name>A0AAD9UAT6_9ROSI</name>
<feature type="compositionally biased region" description="Polar residues" evidence="1">
    <location>
        <begin position="17"/>
        <end position="28"/>
    </location>
</feature>
<gene>
    <name evidence="2" type="ORF">Ddye_018201</name>
</gene>
<proteinExistence type="predicted"/>
<accession>A0AAD9UAT6</accession>
<organism evidence="2 3">
    <name type="scientific">Dipteronia dyeriana</name>
    <dbReference type="NCBI Taxonomy" id="168575"/>
    <lineage>
        <taxon>Eukaryota</taxon>
        <taxon>Viridiplantae</taxon>
        <taxon>Streptophyta</taxon>
        <taxon>Embryophyta</taxon>
        <taxon>Tracheophyta</taxon>
        <taxon>Spermatophyta</taxon>
        <taxon>Magnoliopsida</taxon>
        <taxon>eudicotyledons</taxon>
        <taxon>Gunneridae</taxon>
        <taxon>Pentapetalae</taxon>
        <taxon>rosids</taxon>
        <taxon>malvids</taxon>
        <taxon>Sapindales</taxon>
        <taxon>Sapindaceae</taxon>
        <taxon>Hippocastanoideae</taxon>
        <taxon>Acereae</taxon>
        <taxon>Dipteronia</taxon>
    </lineage>
</organism>
<dbReference type="PANTHER" id="PTHR33527">
    <property type="entry name" value="OS07G0274300 PROTEIN"/>
    <property type="match status" value="1"/>
</dbReference>
<dbReference type="AlphaFoldDB" id="A0AAD9UAT6"/>
<reference evidence="2" key="1">
    <citation type="journal article" date="2023" name="Plant J.">
        <title>Genome sequences and population genomics provide insights into the demographic history, inbreeding, and mutation load of two 'living fossil' tree species of Dipteronia.</title>
        <authorList>
            <person name="Feng Y."/>
            <person name="Comes H.P."/>
            <person name="Chen J."/>
            <person name="Zhu S."/>
            <person name="Lu R."/>
            <person name="Zhang X."/>
            <person name="Li P."/>
            <person name="Qiu J."/>
            <person name="Olsen K.M."/>
            <person name="Qiu Y."/>
        </authorList>
    </citation>
    <scope>NUCLEOTIDE SEQUENCE</scope>
    <source>
        <strain evidence="2">KIB01</strain>
    </source>
</reference>
<dbReference type="PANTHER" id="PTHR33527:SF45">
    <property type="entry name" value="RRM DOMAIN-CONTAINING PROTEIN"/>
    <property type="match status" value="1"/>
</dbReference>
<protein>
    <submittedName>
        <fullName evidence="2">Uncharacterized protein</fullName>
    </submittedName>
</protein>
<sequence>MDSSKAPVEPEPVPEVGQTTAAPLTKITSRLNPSAKEWDLWVEQTPEEDRGLFLTFSNGFPLNENQIRSFFTNNYGPYVERVYVHRPEPMIHRLPLFGKIVFKVSSIPISVLNGEEQTKFMVDGKPLWCKKFRSL</sequence>
<comment type="caution">
    <text evidence="2">The sequence shown here is derived from an EMBL/GenBank/DDBJ whole genome shotgun (WGS) entry which is preliminary data.</text>
</comment>
<evidence type="ECO:0000256" key="1">
    <source>
        <dbReference type="SAM" id="MobiDB-lite"/>
    </source>
</evidence>
<dbReference type="Proteomes" id="UP001280121">
    <property type="component" value="Unassembled WGS sequence"/>
</dbReference>
<evidence type="ECO:0000313" key="2">
    <source>
        <dbReference type="EMBL" id="KAK2650712.1"/>
    </source>
</evidence>
<dbReference type="EMBL" id="JANJYI010000005">
    <property type="protein sequence ID" value="KAK2650712.1"/>
    <property type="molecule type" value="Genomic_DNA"/>
</dbReference>